<evidence type="ECO:0000256" key="6">
    <source>
        <dbReference type="ARBA" id="ARBA00023136"/>
    </source>
</evidence>
<dbReference type="OrthoDB" id="7283458at2"/>
<feature type="transmembrane region" description="Helical" evidence="7">
    <location>
        <begin position="340"/>
        <end position="365"/>
    </location>
</feature>
<dbReference type="AlphaFoldDB" id="A0A4R6WUA8"/>
<feature type="transmembrane region" description="Helical" evidence="7">
    <location>
        <begin position="52"/>
        <end position="74"/>
    </location>
</feature>
<dbReference type="InterPro" id="IPR020846">
    <property type="entry name" value="MFS_dom"/>
</dbReference>
<feature type="domain" description="Major facilitator superfamily (MFS) profile" evidence="8">
    <location>
        <begin position="13"/>
        <end position="399"/>
    </location>
</feature>
<evidence type="ECO:0000256" key="2">
    <source>
        <dbReference type="ARBA" id="ARBA00022448"/>
    </source>
</evidence>
<dbReference type="GO" id="GO:0022857">
    <property type="term" value="F:transmembrane transporter activity"/>
    <property type="evidence" value="ECO:0007669"/>
    <property type="project" value="InterPro"/>
</dbReference>
<keyword evidence="4 7" id="KW-0812">Transmembrane</keyword>
<feature type="transmembrane region" description="Helical" evidence="7">
    <location>
        <begin position="307"/>
        <end position="328"/>
    </location>
</feature>
<dbReference type="Proteomes" id="UP000295783">
    <property type="component" value="Unassembled WGS sequence"/>
</dbReference>
<evidence type="ECO:0000256" key="3">
    <source>
        <dbReference type="ARBA" id="ARBA00022475"/>
    </source>
</evidence>
<feature type="transmembrane region" description="Helical" evidence="7">
    <location>
        <begin position="281"/>
        <end position="301"/>
    </location>
</feature>
<feature type="transmembrane region" description="Helical" evidence="7">
    <location>
        <begin position="145"/>
        <end position="166"/>
    </location>
</feature>
<comment type="subcellular location">
    <subcellularLocation>
        <location evidence="1">Cell membrane</location>
        <topology evidence="1">Multi-pass membrane protein</topology>
    </subcellularLocation>
</comment>
<dbReference type="Gene3D" id="1.20.1250.20">
    <property type="entry name" value="MFS general substrate transporter like domains"/>
    <property type="match status" value="1"/>
</dbReference>
<feature type="transmembrane region" description="Helical" evidence="7">
    <location>
        <begin position="172"/>
        <end position="189"/>
    </location>
</feature>
<dbReference type="InterPro" id="IPR011701">
    <property type="entry name" value="MFS"/>
</dbReference>
<evidence type="ECO:0000256" key="7">
    <source>
        <dbReference type="SAM" id="Phobius"/>
    </source>
</evidence>
<evidence type="ECO:0000259" key="8">
    <source>
        <dbReference type="PROSITE" id="PS50850"/>
    </source>
</evidence>
<keyword evidence="2" id="KW-0813">Transport</keyword>
<dbReference type="RefSeq" id="WP_133614496.1">
    <property type="nucleotide sequence ID" value="NZ_SNYW01000011.1"/>
</dbReference>
<evidence type="ECO:0000313" key="10">
    <source>
        <dbReference type="Proteomes" id="UP000295783"/>
    </source>
</evidence>
<evidence type="ECO:0000256" key="5">
    <source>
        <dbReference type="ARBA" id="ARBA00022989"/>
    </source>
</evidence>
<dbReference type="Pfam" id="PF07690">
    <property type="entry name" value="MFS_1"/>
    <property type="match status" value="1"/>
</dbReference>
<comment type="caution">
    <text evidence="9">The sequence shown here is derived from an EMBL/GenBank/DDBJ whole genome shotgun (WGS) entry which is preliminary data.</text>
</comment>
<accession>A0A4R6WUA8</accession>
<dbReference type="InterPro" id="IPR050171">
    <property type="entry name" value="MFS_Transporters"/>
</dbReference>
<dbReference type="PANTHER" id="PTHR23517">
    <property type="entry name" value="RESISTANCE PROTEIN MDTM, PUTATIVE-RELATED-RELATED"/>
    <property type="match status" value="1"/>
</dbReference>
<dbReference type="EMBL" id="SNYW01000011">
    <property type="protein sequence ID" value="TDQ80508.1"/>
    <property type="molecule type" value="Genomic_DNA"/>
</dbReference>
<feature type="transmembrane region" description="Helical" evidence="7">
    <location>
        <begin position="111"/>
        <end position="133"/>
    </location>
</feature>
<dbReference type="GO" id="GO:0005886">
    <property type="term" value="C:plasma membrane"/>
    <property type="evidence" value="ECO:0007669"/>
    <property type="project" value="UniProtKB-SubCell"/>
</dbReference>
<evidence type="ECO:0000256" key="4">
    <source>
        <dbReference type="ARBA" id="ARBA00022692"/>
    </source>
</evidence>
<sequence>MSCAEASNPVPGNLFSPRAMHVFAAVTLAAILGGSSAPTPLYHLYQQSWQLAPVMLTVIFSVYALVLLATLLTLGSLSDYVGRRPILFAGLVLSVLSMALFALASSAEWLIAARAVQGLAAGILSSTLGATLLDTNPRTGPLVNSTTPLLGMSVGALGSSALVTYAPRPTELIYEVLLALFVILAVLVWRMPETALRKPGALASLRPQISVPRQARAALLCISPSNIANWSLGGFYLSLMPSLLRVATGLDSPFVGGGLVALLTLSGATGILIARHWQPNRILLAGTSTVAVGVAITLAGVERQEVALMLFGTFVAGLGFGTSFYAATRTIMPLALPNERAGLLAAFFLQSYLAFSLPVIILGWLIPVLGLVAATQIYGSIVIALALMSLVATLLMGRR</sequence>
<proteinExistence type="predicted"/>
<dbReference type="InterPro" id="IPR036259">
    <property type="entry name" value="MFS_trans_sf"/>
</dbReference>
<protein>
    <submittedName>
        <fullName evidence="9">Putative MFS family arabinose efflux permease</fullName>
    </submittedName>
</protein>
<feature type="transmembrane region" description="Helical" evidence="7">
    <location>
        <begin position="254"/>
        <end position="274"/>
    </location>
</feature>
<keyword evidence="3" id="KW-1003">Cell membrane</keyword>
<dbReference type="PROSITE" id="PS50850">
    <property type="entry name" value="MFS"/>
    <property type="match status" value="1"/>
</dbReference>
<organism evidence="9 10">
    <name type="scientific">Dongia mobilis</name>
    <dbReference type="NCBI Taxonomy" id="578943"/>
    <lineage>
        <taxon>Bacteria</taxon>
        <taxon>Pseudomonadati</taxon>
        <taxon>Pseudomonadota</taxon>
        <taxon>Alphaproteobacteria</taxon>
        <taxon>Rhodospirillales</taxon>
        <taxon>Dongiaceae</taxon>
        <taxon>Dongia</taxon>
    </lineage>
</organism>
<feature type="transmembrane region" description="Helical" evidence="7">
    <location>
        <begin position="377"/>
        <end position="397"/>
    </location>
</feature>
<evidence type="ECO:0000313" key="9">
    <source>
        <dbReference type="EMBL" id="TDQ80508.1"/>
    </source>
</evidence>
<reference evidence="9 10" key="1">
    <citation type="submission" date="2019-03" db="EMBL/GenBank/DDBJ databases">
        <title>Genomic Encyclopedia of Type Strains, Phase III (KMG-III): the genomes of soil and plant-associated and newly described type strains.</title>
        <authorList>
            <person name="Whitman W."/>
        </authorList>
    </citation>
    <scope>NUCLEOTIDE SEQUENCE [LARGE SCALE GENOMIC DNA]</scope>
    <source>
        <strain evidence="9 10">CGMCC 1.7660</strain>
    </source>
</reference>
<gene>
    <name evidence="9" type="ORF">A8950_3040</name>
</gene>
<dbReference type="PANTHER" id="PTHR23517:SF13">
    <property type="entry name" value="MAJOR FACILITATOR SUPERFAMILY MFS_1"/>
    <property type="match status" value="1"/>
</dbReference>
<keyword evidence="10" id="KW-1185">Reference proteome</keyword>
<keyword evidence="6 7" id="KW-0472">Membrane</keyword>
<feature type="transmembrane region" description="Helical" evidence="7">
    <location>
        <begin position="86"/>
        <end position="105"/>
    </location>
</feature>
<dbReference type="SUPFAM" id="SSF103473">
    <property type="entry name" value="MFS general substrate transporter"/>
    <property type="match status" value="1"/>
</dbReference>
<feature type="transmembrane region" description="Helical" evidence="7">
    <location>
        <begin position="217"/>
        <end position="239"/>
    </location>
</feature>
<keyword evidence="5 7" id="KW-1133">Transmembrane helix</keyword>
<name>A0A4R6WUA8_9PROT</name>
<evidence type="ECO:0000256" key="1">
    <source>
        <dbReference type="ARBA" id="ARBA00004651"/>
    </source>
</evidence>